<organism evidence="8 9">
    <name type="scientific">Phaseolus coccineus</name>
    <name type="common">Scarlet runner bean</name>
    <name type="synonym">Phaseolus multiflorus</name>
    <dbReference type="NCBI Taxonomy" id="3886"/>
    <lineage>
        <taxon>Eukaryota</taxon>
        <taxon>Viridiplantae</taxon>
        <taxon>Streptophyta</taxon>
        <taxon>Embryophyta</taxon>
        <taxon>Tracheophyta</taxon>
        <taxon>Spermatophyta</taxon>
        <taxon>Magnoliopsida</taxon>
        <taxon>eudicotyledons</taxon>
        <taxon>Gunneridae</taxon>
        <taxon>Pentapetalae</taxon>
        <taxon>rosids</taxon>
        <taxon>fabids</taxon>
        <taxon>Fabales</taxon>
        <taxon>Fabaceae</taxon>
        <taxon>Papilionoideae</taxon>
        <taxon>50 kb inversion clade</taxon>
        <taxon>NPAAA clade</taxon>
        <taxon>indigoferoid/millettioid clade</taxon>
        <taxon>Phaseoleae</taxon>
        <taxon>Phaseolus</taxon>
    </lineage>
</organism>
<dbReference type="Proteomes" id="UP001374584">
    <property type="component" value="Unassembled WGS sequence"/>
</dbReference>
<reference evidence="8 9" key="1">
    <citation type="submission" date="2024-01" db="EMBL/GenBank/DDBJ databases">
        <title>The genomes of 5 underutilized Papilionoideae crops provide insights into root nodulation and disease resistanc.</title>
        <authorList>
            <person name="Jiang F."/>
        </authorList>
    </citation>
    <scope>NUCLEOTIDE SEQUENCE [LARGE SCALE GENOMIC DNA]</scope>
    <source>
        <strain evidence="8">JINMINGXINNONG_FW02</strain>
        <tissue evidence="8">Leaves</tissue>
    </source>
</reference>
<dbReference type="GO" id="GO:0043565">
    <property type="term" value="F:sequence-specific DNA binding"/>
    <property type="evidence" value="ECO:0007669"/>
    <property type="project" value="UniProtKB-ARBA"/>
</dbReference>
<evidence type="ECO:0000256" key="1">
    <source>
        <dbReference type="ARBA" id="ARBA00004123"/>
    </source>
</evidence>
<accession>A0AAN9RKK5</accession>
<dbReference type="PROSITE" id="PS51005">
    <property type="entry name" value="NAC"/>
    <property type="match status" value="1"/>
</dbReference>
<name>A0AAN9RKK5_PHACN</name>
<dbReference type="PANTHER" id="PTHR31719">
    <property type="entry name" value="NAC TRANSCRIPTION FACTOR 56"/>
    <property type="match status" value="1"/>
</dbReference>
<dbReference type="Gene3D" id="2.170.150.80">
    <property type="entry name" value="NAC domain"/>
    <property type="match status" value="1"/>
</dbReference>
<sequence length="401" mass="45988">MGSTEEIKVKGERIGLWIEGGVGKLKKKREEDKKLKKKKADQVRSLKDLSTLRTALLQARVKINPFWLPIKLNLTFLFSSLSLSSNTTTILKGRRNTVRNQSREKPRMQGQLELPPGFRFHPTDDELVNHYLCAKCAAHSIAAPIIKELDLYKFDPWQLPDMALYGEKEWYFFSPRDRKYPNGSRPNRAAGTGYWKATGADKPIGKPKALGIKKALVFYAGKAPKGVKTNWIMHEYRLANVDRSASKKNNNLRLDDWVLCRIYNKKGKIEKYNNGDAVVDQKPANLPEEVLFQPEMKPDIKMYGHDHFWNSQLYMNTSDSVPRLNTDSSCSEHVVSPDGTCEKEVQSEPKWNDLELGPDLVSGYDFNFMELSTDDAFAPQTQYQMNQPPWLDMFAYLPKTF</sequence>
<keyword evidence="3" id="KW-0238">DNA-binding</keyword>
<evidence type="ECO:0000256" key="5">
    <source>
        <dbReference type="ARBA" id="ARBA00023242"/>
    </source>
</evidence>
<keyword evidence="9" id="KW-1185">Reference proteome</keyword>
<keyword evidence="4" id="KW-0804">Transcription</keyword>
<protein>
    <recommendedName>
        <fullName evidence="7">NAC domain-containing protein</fullName>
    </recommendedName>
</protein>
<comment type="subcellular location">
    <subcellularLocation>
        <location evidence="1">Nucleus</location>
    </subcellularLocation>
</comment>
<keyword evidence="2" id="KW-0805">Transcription regulation</keyword>
<dbReference type="InterPro" id="IPR036093">
    <property type="entry name" value="NAC_dom_sf"/>
</dbReference>
<evidence type="ECO:0000256" key="6">
    <source>
        <dbReference type="SAM" id="MobiDB-lite"/>
    </source>
</evidence>
<dbReference type="SUPFAM" id="SSF101941">
    <property type="entry name" value="NAC domain"/>
    <property type="match status" value="1"/>
</dbReference>
<evidence type="ECO:0000313" key="8">
    <source>
        <dbReference type="EMBL" id="KAK7369528.1"/>
    </source>
</evidence>
<dbReference type="PANTHER" id="PTHR31719:SF94">
    <property type="entry name" value="PROTEIN ATAF2"/>
    <property type="match status" value="1"/>
</dbReference>
<dbReference type="InterPro" id="IPR003441">
    <property type="entry name" value="NAC-dom"/>
</dbReference>
<feature type="domain" description="NAC" evidence="7">
    <location>
        <begin position="114"/>
        <end position="265"/>
    </location>
</feature>
<evidence type="ECO:0000259" key="7">
    <source>
        <dbReference type="PROSITE" id="PS51005"/>
    </source>
</evidence>
<evidence type="ECO:0000256" key="3">
    <source>
        <dbReference type="ARBA" id="ARBA00023125"/>
    </source>
</evidence>
<dbReference type="GO" id="GO:0005634">
    <property type="term" value="C:nucleus"/>
    <property type="evidence" value="ECO:0007669"/>
    <property type="project" value="UniProtKB-SubCell"/>
</dbReference>
<dbReference type="FunFam" id="2.170.150.80:FF:000004">
    <property type="entry name" value="NAC transcription factor"/>
    <property type="match status" value="1"/>
</dbReference>
<dbReference type="AlphaFoldDB" id="A0AAN9RKK5"/>
<evidence type="ECO:0000256" key="2">
    <source>
        <dbReference type="ARBA" id="ARBA00023015"/>
    </source>
</evidence>
<dbReference type="Pfam" id="PF02365">
    <property type="entry name" value="NAM"/>
    <property type="match status" value="1"/>
</dbReference>
<keyword evidence="5" id="KW-0539">Nucleus</keyword>
<evidence type="ECO:0000313" key="9">
    <source>
        <dbReference type="Proteomes" id="UP001374584"/>
    </source>
</evidence>
<dbReference type="GO" id="GO:0006355">
    <property type="term" value="P:regulation of DNA-templated transcription"/>
    <property type="evidence" value="ECO:0007669"/>
    <property type="project" value="InterPro"/>
</dbReference>
<feature type="region of interest" description="Disordered" evidence="6">
    <location>
        <begin position="96"/>
        <end position="115"/>
    </location>
</feature>
<gene>
    <name evidence="8" type="ORF">VNO80_11567</name>
</gene>
<dbReference type="EMBL" id="JAYMYR010000004">
    <property type="protein sequence ID" value="KAK7369528.1"/>
    <property type="molecule type" value="Genomic_DNA"/>
</dbReference>
<evidence type="ECO:0000256" key="4">
    <source>
        <dbReference type="ARBA" id="ARBA00023163"/>
    </source>
</evidence>
<proteinExistence type="predicted"/>
<comment type="caution">
    <text evidence="8">The sequence shown here is derived from an EMBL/GenBank/DDBJ whole genome shotgun (WGS) entry which is preliminary data.</text>
</comment>